<evidence type="ECO:0000259" key="2">
    <source>
        <dbReference type="PROSITE" id="PS50994"/>
    </source>
</evidence>
<gene>
    <name evidence="3" type="ORF">O181_006405</name>
</gene>
<reference evidence="3" key="1">
    <citation type="submission" date="2021-03" db="EMBL/GenBank/DDBJ databases">
        <title>Draft genome sequence of rust myrtle Austropuccinia psidii MF-1, a brazilian biotype.</title>
        <authorList>
            <person name="Quecine M.C."/>
            <person name="Pachon D.M.R."/>
            <person name="Bonatelli M.L."/>
            <person name="Correr F.H."/>
            <person name="Franceschini L.M."/>
            <person name="Leite T.F."/>
            <person name="Margarido G.R.A."/>
            <person name="Almeida C.A."/>
            <person name="Ferrarezi J.A."/>
            <person name="Labate C.A."/>
        </authorList>
    </citation>
    <scope>NUCLEOTIDE SEQUENCE</scope>
    <source>
        <strain evidence="3">MF-1</strain>
    </source>
</reference>
<accession>A0A9Q3GGT8</accession>
<dbReference type="AlphaFoldDB" id="A0A9Q3GGT8"/>
<evidence type="ECO:0000256" key="1">
    <source>
        <dbReference type="ARBA" id="ARBA00022884"/>
    </source>
</evidence>
<dbReference type="Gene3D" id="3.30.420.10">
    <property type="entry name" value="Ribonuclease H-like superfamily/Ribonuclease H"/>
    <property type="match status" value="1"/>
</dbReference>
<evidence type="ECO:0000313" key="3">
    <source>
        <dbReference type="EMBL" id="MBW0466690.1"/>
    </source>
</evidence>
<dbReference type="PROSITE" id="PS50994">
    <property type="entry name" value="INTEGRASE"/>
    <property type="match status" value="1"/>
</dbReference>
<dbReference type="SUPFAM" id="SSF53098">
    <property type="entry name" value="Ribonuclease H-like"/>
    <property type="match status" value="1"/>
</dbReference>
<dbReference type="EMBL" id="AVOT02001371">
    <property type="protein sequence ID" value="MBW0466690.1"/>
    <property type="molecule type" value="Genomic_DNA"/>
</dbReference>
<dbReference type="GO" id="GO:0003723">
    <property type="term" value="F:RNA binding"/>
    <property type="evidence" value="ECO:0007669"/>
    <property type="project" value="UniProtKB-KW"/>
</dbReference>
<proteinExistence type="predicted"/>
<keyword evidence="4" id="KW-1185">Reference proteome</keyword>
<dbReference type="Proteomes" id="UP000765509">
    <property type="component" value="Unassembled WGS sequence"/>
</dbReference>
<dbReference type="PANTHER" id="PTHR37984:SF5">
    <property type="entry name" value="PROTEIN NYNRIN-LIKE"/>
    <property type="match status" value="1"/>
</dbReference>
<dbReference type="InterPro" id="IPR001584">
    <property type="entry name" value="Integrase_cat-core"/>
</dbReference>
<keyword evidence="1" id="KW-0694">RNA-binding</keyword>
<evidence type="ECO:0000313" key="4">
    <source>
        <dbReference type="Proteomes" id="UP000765509"/>
    </source>
</evidence>
<organism evidence="3 4">
    <name type="scientific">Austropuccinia psidii MF-1</name>
    <dbReference type="NCBI Taxonomy" id="1389203"/>
    <lineage>
        <taxon>Eukaryota</taxon>
        <taxon>Fungi</taxon>
        <taxon>Dikarya</taxon>
        <taxon>Basidiomycota</taxon>
        <taxon>Pucciniomycotina</taxon>
        <taxon>Pucciniomycetes</taxon>
        <taxon>Pucciniales</taxon>
        <taxon>Sphaerophragmiaceae</taxon>
        <taxon>Austropuccinia</taxon>
    </lineage>
</organism>
<dbReference type="PANTHER" id="PTHR37984">
    <property type="entry name" value="PROTEIN CBG26694"/>
    <property type="match status" value="1"/>
</dbReference>
<dbReference type="OrthoDB" id="413122at2759"/>
<dbReference type="InterPro" id="IPR050951">
    <property type="entry name" value="Retrovirus_Pol_polyprotein"/>
</dbReference>
<comment type="caution">
    <text evidence="3">The sequence shown here is derived from an EMBL/GenBank/DDBJ whole genome shotgun (WGS) entry which is preliminary data.</text>
</comment>
<dbReference type="InterPro" id="IPR012337">
    <property type="entry name" value="RNaseH-like_sf"/>
</dbReference>
<sequence length="97" mass="11596">MDKSLLFWNNIISTYGVPKSIISNRDPKFTSEFWTNLYDMLRIKLAFHTAYHPQTDDLAERIIQTMNDILRRFCAYGMEYKEHEGYNRDWVTILPSV</sequence>
<dbReference type="InterPro" id="IPR036397">
    <property type="entry name" value="RNaseH_sf"/>
</dbReference>
<dbReference type="GO" id="GO:0015074">
    <property type="term" value="P:DNA integration"/>
    <property type="evidence" value="ECO:0007669"/>
    <property type="project" value="InterPro"/>
</dbReference>
<name>A0A9Q3GGT8_9BASI</name>
<protein>
    <recommendedName>
        <fullName evidence="2">Integrase catalytic domain-containing protein</fullName>
    </recommendedName>
</protein>
<feature type="domain" description="Integrase catalytic" evidence="2">
    <location>
        <begin position="1"/>
        <end position="97"/>
    </location>
</feature>
<dbReference type="GO" id="GO:0005634">
    <property type="term" value="C:nucleus"/>
    <property type="evidence" value="ECO:0007669"/>
    <property type="project" value="UniProtKB-ARBA"/>
</dbReference>